<evidence type="ECO:0000256" key="3">
    <source>
        <dbReference type="ARBA" id="ARBA00022448"/>
    </source>
</evidence>
<reference evidence="8" key="1">
    <citation type="journal article" date="2014" name="Int. J. Syst. Evol. Microbiol.">
        <title>Complete genome sequence of Corynebacterium casei LMG S-19264T (=DSM 44701T), isolated from a smear-ripened cheese.</title>
        <authorList>
            <consortium name="US DOE Joint Genome Institute (JGI-PGF)"/>
            <person name="Walter F."/>
            <person name="Albersmeier A."/>
            <person name="Kalinowski J."/>
            <person name="Ruckert C."/>
        </authorList>
    </citation>
    <scope>NUCLEOTIDE SEQUENCE</scope>
    <source>
        <strain evidence="8">CGMCC 1.12195</strain>
    </source>
</reference>
<evidence type="ECO:0000313" key="8">
    <source>
        <dbReference type="EMBL" id="GGG98332.1"/>
    </source>
</evidence>
<dbReference type="EMBL" id="BMER01000004">
    <property type="protein sequence ID" value="GGG98332.1"/>
    <property type="molecule type" value="Genomic_DNA"/>
</dbReference>
<sequence length="187" mass="21525">MAKDYHPQRKILELNEEKARSIVSTQAVNFLDLVNVSYFYRPSERAALGMENPYVVNGFQFGVNLNLGAFLQKPSQIKQARIDHKISQFERQAYEIELENQVKIRYYTYIQAFNELRIKELALQDSKTFSDDLQLRFERGEVMLSDYAEAKASVSEASSAKLEVEVNYLTAKDALEELIGAKIEDVK</sequence>
<evidence type="ECO:0000256" key="1">
    <source>
        <dbReference type="ARBA" id="ARBA00004442"/>
    </source>
</evidence>
<dbReference type="Pfam" id="PF02321">
    <property type="entry name" value="OEP"/>
    <property type="match status" value="1"/>
</dbReference>
<accession>A0A917HZT5</accession>
<dbReference type="PANTHER" id="PTHR30026">
    <property type="entry name" value="OUTER MEMBRANE PROTEIN TOLC"/>
    <property type="match status" value="1"/>
</dbReference>
<dbReference type="GO" id="GO:0009279">
    <property type="term" value="C:cell outer membrane"/>
    <property type="evidence" value="ECO:0007669"/>
    <property type="project" value="UniProtKB-SubCell"/>
</dbReference>
<reference evidence="8" key="2">
    <citation type="submission" date="2020-09" db="EMBL/GenBank/DDBJ databases">
        <authorList>
            <person name="Sun Q."/>
            <person name="Zhou Y."/>
        </authorList>
    </citation>
    <scope>NUCLEOTIDE SEQUENCE</scope>
    <source>
        <strain evidence="8">CGMCC 1.12195</strain>
    </source>
</reference>
<dbReference type="AlphaFoldDB" id="A0A917HZT5"/>
<dbReference type="InterPro" id="IPR003423">
    <property type="entry name" value="OMP_efflux"/>
</dbReference>
<dbReference type="SUPFAM" id="SSF56954">
    <property type="entry name" value="Outer membrane efflux proteins (OEP)"/>
    <property type="match status" value="1"/>
</dbReference>
<dbReference type="GO" id="GO:1990281">
    <property type="term" value="C:efflux pump complex"/>
    <property type="evidence" value="ECO:0007669"/>
    <property type="project" value="TreeGrafter"/>
</dbReference>
<evidence type="ECO:0008006" key="10">
    <source>
        <dbReference type="Google" id="ProtNLM"/>
    </source>
</evidence>
<evidence type="ECO:0000256" key="7">
    <source>
        <dbReference type="ARBA" id="ARBA00023237"/>
    </source>
</evidence>
<keyword evidence="5" id="KW-0812">Transmembrane</keyword>
<proteinExistence type="inferred from homology"/>
<keyword evidence="9" id="KW-1185">Reference proteome</keyword>
<protein>
    <recommendedName>
        <fullName evidence="10">Outer membrane efflux protein</fullName>
    </recommendedName>
</protein>
<dbReference type="InterPro" id="IPR051906">
    <property type="entry name" value="TolC-like"/>
</dbReference>
<comment type="caution">
    <text evidence="8">The sequence shown here is derived from an EMBL/GenBank/DDBJ whole genome shotgun (WGS) entry which is preliminary data.</text>
</comment>
<dbReference type="Proteomes" id="UP000660862">
    <property type="component" value="Unassembled WGS sequence"/>
</dbReference>
<keyword evidence="4" id="KW-1134">Transmembrane beta strand</keyword>
<evidence type="ECO:0000256" key="2">
    <source>
        <dbReference type="ARBA" id="ARBA00007613"/>
    </source>
</evidence>
<dbReference type="PANTHER" id="PTHR30026:SF20">
    <property type="entry name" value="OUTER MEMBRANE PROTEIN TOLC"/>
    <property type="match status" value="1"/>
</dbReference>
<dbReference type="GO" id="GO:0015288">
    <property type="term" value="F:porin activity"/>
    <property type="evidence" value="ECO:0007669"/>
    <property type="project" value="TreeGrafter"/>
</dbReference>
<dbReference type="Gene3D" id="1.20.1600.10">
    <property type="entry name" value="Outer membrane efflux proteins (OEP)"/>
    <property type="match status" value="1"/>
</dbReference>
<evidence type="ECO:0000256" key="4">
    <source>
        <dbReference type="ARBA" id="ARBA00022452"/>
    </source>
</evidence>
<keyword evidence="6" id="KW-0472">Membrane</keyword>
<dbReference type="GO" id="GO:0015562">
    <property type="term" value="F:efflux transmembrane transporter activity"/>
    <property type="evidence" value="ECO:0007669"/>
    <property type="project" value="InterPro"/>
</dbReference>
<evidence type="ECO:0000256" key="5">
    <source>
        <dbReference type="ARBA" id="ARBA00022692"/>
    </source>
</evidence>
<name>A0A917HZT5_9SPHI</name>
<comment type="subcellular location">
    <subcellularLocation>
        <location evidence="1">Cell outer membrane</location>
    </subcellularLocation>
</comment>
<keyword evidence="7" id="KW-0998">Cell outer membrane</keyword>
<evidence type="ECO:0000256" key="6">
    <source>
        <dbReference type="ARBA" id="ARBA00023136"/>
    </source>
</evidence>
<evidence type="ECO:0000313" key="9">
    <source>
        <dbReference type="Proteomes" id="UP000660862"/>
    </source>
</evidence>
<gene>
    <name evidence="8" type="ORF">GCM10007415_37380</name>
</gene>
<keyword evidence="3" id="KW-0813">Transport</keyword>
<comment type="similarity">
    <text evidence="2">Belongs to the outer membrane factor (OMF) (TC 1.B.17) family.</text>
</comment>
<organism evidence="8 9">
    <name type="scientific">Parapedobacter pyrenivorans</name>
    <dbReference type="NCBI Taxonomy" id="1305674"/>
    <lineage>
        <taxon>Bacteria</taxon>
        <taxon>Pseudomonadati</taxon>
        <taxon>Bacteroidota</taxon>
        <taxon>Sphingobacteriia</taxon>
        <taxon>Sphingobacteriales</taxon>
        <taxon>Sphingobacteriaceae</taxon>
        <taxon>Parapedobacter</taxon>
    </lineage>
</organism>